<evidence type="ECO:0000313" key="3">
    <source>
        <dbReference type="Proteomes" id="UP001054945"/>
    </source>
</evidence>
<dbReference type="Proteomes" id="UP001054945">
    <property type="component" value="Unassembled WGS sequence"/>
</dbReference>
<evidence type="ECO:0000256" key="1">
    <source>
        <dbReference type="SAM" id="MobiDB-lite"/>
    </source>
</evidence>
<dbReference type="EMBL" id="BPLR01001395">
    <property type="protein sequence ID" value="GIZ02095.1"/>
    <property type="molecule type" value="Genomic_DNA"/>
</dbReference>
<comment type="caution">
    <text evidence="2">The sequence shown here is derived from an EMBL/GenBank/DDBJ whole genome shotgun (WGS) entry which is preliminary data.</text>
</comment>
<proteinExistence type="predicted"/>
<keyword evidence="3" id="KW-1185">Reference proteome</keyword>
<reference evidence="2 3" key="1">
    <citation type="submission" date="2021-06" db="EMBL/GenBank/DDBJ databases">
        <title>Caerostris extrusa draft genome.</title>
        <authorList>
            <person name="Kono N."/>
            <person name="Arakawa K."/>
        </authorList>
    </citation>
    <scope>NUCLEOTIDE SEQUENCE [LARGE SCALE GENOMIC DNA]</scope>
</reference>
<organism evidence="2 3">
    <name type="scientific">Caerostris extrusa</name>
    <name type="common">Bark spider</name>
    <name type="synonym">Caerostris bankana</name>
    <dbReference type="NCBI Taxonomy" id="172846"/>
    <lineage>
        <taxon>Eukaryota</taxon>
        <taxon>Metazoa</taxon>
        <taxon>Ecdysozoa</taxon>
        <taxon>Arthropoda</taxon>
        <taxon>Chelicerata</taxon>
        <taxon>Arachnida</taxon>
        <taxon>Araneae</taxon>
        <taxon>Araneomorphae</taxon>
        <taxon>Entelegynae</taxon>
        <taxon>Araneoidea</taxon>
        <taxon>Araneidae</taxon>
        <taxon>Caerostris</taxon>
    </lineage>
</organism>
<evidence type="ECO:0000313" key="2">
    <source>
        <dbReference type="EMBL" id="GIZ02095.1"/>
    </source>
</evidence>
<dbReference type="AlphaFoldDB" id="A0AAV4Y7C2"/>
<feature type="region of interest" description="Disordered" evidence="1">
    <location>
        <begin position="65"/>
        <end position="86"/>
    </location>
</feature>
<gene>
    <name evidence="2" type="ORF">CEXT_137621</name>
</gene>
<sequence>MSKSNQIPKPECPFRLLESPEDNVERFTTHRIGQSVGNKLHPKVSALLPNLFKRLMTHLPLSGDLLSGWRHAKSPSAPNRGGKKKK</sequence>
<protein>
    <submittedName>
        <fullName evidence="2">Uncharacterized protein</fullName>
    </submittedName>
</protein>
<name>A0AAV4Y7C2_CAEEX</name>
<accession>A0AAV4Y7C2</accession>